<dbReference type="SUPFAM" id="SSF57756">
    <property type="entry name" value="Retrovirus zinc finger-like domains"/>
    <property type="match status" value="1"/>
</dbReference>
<comment type="caution">
    <text evidence="5">The sequence shown here is derived from an EMBL/GenBank/DDBJ whole genome shotgun (WGS) entry which is preliminary data.</text>
</comment>
<keyword evidence="2" id="KW-0863">Zinc-finger</keyword>
<sequence>MDQGEDRFHWKINYGLFSTFSTDLKKAFAEVYNEPVARRELFKLKQTGMSAIDYTTRFRLLAAQGNLKSSGVKNATDNIILRDLYKDGLNAPLRKEVENKKDAPESWAEWITRAIAHDQQWRLNNPKTISVLPKTNVKKISLPRNPSTTISRLTDAERRQLMKEGRCFFCKVQGHMSRDCLKPKPAYNRPSQGTIPQTHQSPLNRTNNPPSYQKKEEPKKWEPKKFDTYIRQMLNNMTNQDFDTFHEAWTSSPFERSTNRESSLPQDFPTGD</sequence>
<dbReference type="PROSITE" id="PS50158">
    <property type="entry name" value="ZF_CCHC"/>
    <property type="match status" value="1"/>
</dbReference>
<feature type="compositionally biased region" description="Basic and acidic residues" evidence="3">
    <location>
        <begin position="213"/>
        <end position="224"/>
    </location>
</feature>
<gene>
    <name evidence="5" type="ORF">H1R20_g11564</name>
</gene>
<proteinExistence type="predicted"/>
<feature type="compositionally biased region" description="Polar residues" evidence="3">
    <location>
        <begin position="250"/>
        <end position="265"/>
    </location>
</feature>
<dbReference type="AlphaFoldDB" id="A0A9W8J3B4"/>
<evidence type="ECO:0000313" key="5">
    <source>
        <dbReference type="EMBL" id="KAJ2925529.1"/>
    </source>
</evidence>
<dbReference type="InterPro" id="IPR036875">
    <property type="entry name" value="Znf_CCHC_sf"/>
</dbReference>
<dbReference type="EMBL" id="JANBPK010001161">
    <property type="protein sequence ID" value="KAJ2925529.1"/>
    <property type="molecule type" value="Genomic_DNA"/>
</dbReference>
<keyword evidence="1" id="KW-0507">mRNA processing</keyword>
<protein>
    <recommendedName>
        <fullName evidence="4">CCHC-type domain-containing protein</fullName>
    </recommendedName>
</protein>
<feature type="non-terminal residue" evidence="5">
    <location>
        <position position="272"/>
    </location>
</feature>
<evidence type="ECO:0000256" key="1">
    <source>
        <dbReference type="ARBA" id="ARBA00022664"/>
    </source>
</evidence>
<accession>A0A9W8J3B4</accession>
<dbReference type="InterPro" id="IPR001878">
    <property type="entry name" value="Znf_CCHC"/>
</dbReference>
<evidence type="ECO:0000256" key="2">
    <source>
        <dbReference type="PROSITE-ProRule" id="PRU00047"/>
    </source>
</evidence>
<feature type="domain" description="CCHC-type" evidence="4">
    <location>
        <begin position="166"/>
        <end position="180"/>
    </location>
</feature>
<keyword evidence="6" id="KW-1185">Reference proteome</keyword>
<keyword evidence="2" id="KW-0862">Zinc</keyword>
<feature type="compositionally biased region" description="Polar residues" evidence="3">
    <location>
        <begin position="189"/>
        <end position="211"/>
    </location>
</feature>
<name>A0A9W8J3B4_9AGAR</name>
<dbReference type="GO" id="GO:0006397">
    <property type="term" value="P:mRNA processing"/>
    <property type="evidence" value="ECO:0007669"/>
    <property type="project" value="UniProtKB-KW"/>
</dbReference>
<dbReference type="GO" id="GO:0008270">
    <property type="term" value="F:zinc ion binding"/>
    <property type="evidence" value="ECO:0007669"/>
    <property type="project" value="UniProtKB-KW"/>
</dbReference>
<dbReference type="GO" id="GO:0003676">
    <property type="term" value="F:nucleic acid binding"/>
    <property type="evidence" value="ECO:0007669"/>
    <property type="project" value="InterPro"/>
</dbReference>
<organism evidence="5 6">
    <name type="scientific">Candolleomyces eurysporus</name>
    <dbReference type="NCBI Taxonomy" id="2828524"/>
    <lineage>
        <taxon>Eukaryota</taxon>
        <taxon>Fungi</taxon>
        <taxon>Dikarya</taxon>
        <taxon>Basidiomycota</taxon>
        <taxon>Agaricomycotina</taxon>
        <taxon>Agaricomycetes</taxon>
        <taxon>Agaricomycetidae</taxon>
        <taxon>Agaricales</taxon>
        <taxon>Agaricineae</taxon>
        <taxon>Psathyrellaceae</taxon>
        <taxon>Candolleomyces</taxon>
    </lineage>
</organism>
<evidence type="ECO:0000259" key="4">
    <source>
        <dbReference type="PROSITE" id="PS50158"/>
    </source>
</evidence>
<feature type="region of interest" description="Disordered" evidence="3">
    <location>
        <begin position="250"/>
        <end position="272"/>
    </location>
</feature>
<dbReference type="Proteomes" id="UP001140091">
    <property type="component" value="Unassembled WGS sequence"/>
</dbReference>
<evidence type="ECO:0000313" key="6">
    <source>
        <dbReference type="Proteomes" id="UP001140091"/>
    </source>
</evidence>
<reference evidence="5" key="1">
    <citation type="submission" date="2022-06" db="EMBL/GenBank/DDBJ databases">
        <title>Genome Sequence of Candolleomyces eurysporus.</title>
        <authorList>
            <person name="Buettner E."/>
        </authorList>
    </citation>
    <scope>NUCLEOTIDE SEQUENCE</scope>
    <source>
        <strain evidence="5">VTCC 930004</strain>
    </source>
</reference>
<dbReference type="OrthoDB" id="3070309at2759"/>
<dbReference type="Gene3D" id="4.10.60.10">
    <property type="entry name" value="Zinc finger, CCHC-type"/>
    <property type="match status" value="1"/>
</dbReference>
<feature type="region of interest" description="Disordered" evidence="3">
    <location>
        <begin position="180"/>
        <end position="224"/>
    </location>
</feature>
<evidence type="ECO:0000256" key="3">
    <source>
        <dbReference type="SAM" id="MobiDB-lite"/>
    </source>
</evidence>
<keyword evidence="2" id="KW-0479">Metal-binding</keyword>